<protein>
    <submittedName>
        <fullName evidence="1">Uncharacterized protein</fullName>
    </submittedName>
</protein>
<accession>A0AC61RKJ8</accession>
<name>A0AC61RKJ8_9BACT</name>
<dbReference type="EMBL" id="SRYB01000001">
    <property type="protein sequence ID" value="TGY80904.1"/>
    <property type="molecule type" value="Genomic_DNA"/>
</dbReference>
<comment type="caution">
    <text evidence="1">The sequence shown here is derived from an EMBL/GenBank/DDBJ whole genome shotgun (WGS) entry which is preliminary data.</text>
</comment>
<gene>
    <name evidence="1" type="ORF">E5331_00565</name>
</gene>
<evidence type="ECO:0000313" key="2">
    <source>
        <dbReference type="Proteomes" id="UP000306319"/>
    </source>
</evidence>
<evidence type="ECO:0000313" key="1">
    <source>
        <dbReference type="EMBL" id="TGY80904.1"/>
    </source>
</evidence>
<organism evidence="1 2">
    <name type="scientific">Lepagella muris</name>
    <dbReference type="NCBI Taxonomy" id="3032870"/>
    <lineage>
        <taxon>Bacteria</taxon>
        <taxon>Pseudomonadati</taxon>
        <taxon>Bacteroidota</taxon>
        <taxon>Bacteroidia</taxon>
        <taxon>Bacteroidales</taxon>
        <taxon>Muribaculaceae</taxon>
        <taxon>Lepagella</taxon>
    </lineage>
</organism>
<dbReference type="Proteomes" id="UP000306319">
    <property type="component" value="Unassembled WGS sequence"/>
</dbReference>
<reference evidence="1" key="1">
    <citation type="submission" date="2019-04" db="EMBL/GenBank/DDBJ databases">
        <title>Microbes associate with the intestines of laboratory mice.</title>
        <authorList>
            <person name="Navarre W."/>
            <person name="Wong E."/>
            <person name="Huang K."/>
            <person name="Tropini C."/>
            <person name="Ng K."/>
            <person name="Yu B."/>
        </authorList>
    </citation>
    <scope>NUCLEOTIDE SEQUENCE</scope>
    <source>
        <strain evidence="1">NM04_E33</strain>
    </source>
</reference>
<sequence>MKKKIKVEEEIDLAGAECWIHPRHWSTSEINGVEDDDDNPQMPLIQEHLGEKAWHIIVNLDTGQICNWPQGTKASIHYKSVDENYIHILDDRLGIVEEYEGYVPDFLCPKENGYGDYVIMDIDENGFIQNFNNNLDDIFDNEDED</sequence>
<proteinExistence type="predicted"/>
<keyword evidence="2" id="KW-1185">Reference proteome</keyword>